<dbReference type="GO" id="GO:0016747">
    <property type="term" value="F:acyltransferase activity, transferring groups other than amino-acyl groups"/>
    <property type="evidence" value="ECO:0007669"/>
    <property type="project" value="InterPro"/>
</dbReference>
<dbReference type="Gene3D" id="3.40.630.30">
    <property type="match status" value="1"/>
</dbReference>
<gene>
    <name evidence="2" type="ORF">ERS852407_05888</name>
</gene>
<dbReference type="Pfam" id="PF13302">
    <property type="entry name" value="Acetyltransf_3"/>
    <property type="match status" value="1"/>
</dbReference>
<dbReference type="AlphaFoldDB" id="A0A174N5U5"/>
<dbReference type="InterPro" id="IPR051531">
    <property type="entry name" value="N-acetyltransferase"/>
</dbReference>
<protein>
    <submittedName>
        <fullName evidence="2">Acetyltransferase</fullName>
    </submittedName>
</protein>
<name>A0A174N5U5_9FIRM</name>
<reference evidence="2 3" key="1">
    <citation type="submission" date="2015-09" db="EMBL/GenBank/DDBJ databases">
        <authorList>
            <consortium name="Pathogen Informatics"/>
        </authorList>
    </citation>
    <scope>NUCLEOTIDE SEQUENCE [LARGE SCALE GENOMIC DNA]</scope>
    <source>
        <strain evidence="2 3">2789STDY5608850</strain>
    </source>
</reference>
<dbReference type="InterPro" id="IPR000182">
    <property type="entry name" value="GNAT_dom"/>
</dbReference>
<dbReference type="PROSITE" id="PS51186">
    <property type="entry name" value="GNAT"/>
    <property type="match status" value="1"/>
</dbReference>
<accession>A0A174N5U5</accession>
<sequence length="175" mass="20650">MKTPLLETERLLLRPFCEADAQRVFDCWESDPDVAQYMFWSSHNDVEKTRQWTAFEVSQIPSDQWYRWAVVLKATGDLIGTGLVYYEEEYHLFKIGYNFGKEYWGHGFATETMEAIVDFAKNVLKVKELVGRYAKENPASGRVMDKLGFRYFREIPYEANEGKHRYNGVECRLKF</sequence>
<proteinExistence type="predicted"/>
<keyword evidence="2" id="KW-0808">Transferase</keyword>
<dbReference type="SUPFAM" id="SSF55729">
    <property type="entry name" value="Acyl-CoA N-acyltransferases (Nat)"/>
    <property type="match status" value="1"/>
</dbReference>
<dbReference type="EMBL" id="CYZE01000030">
    <property type="protein sequence ID" value="CUP41908.1"/>
    <property type="molecule type" value="Genomic_DNA"/>
</dbReference>
<evidence type="ECO:0000259" key="1">
    <source>
        <dbReference type="PROSITE" id="PS51186"/>
    </source>
</evidence>
<evidence type="ECO:0000313" key="3">
    <source>
        <dbReference type="Proteomes" id="UP000095651"/>
    </source>
</evidence>
<dbReference type="Proteomes" id="UP000095651">
    <property type="component" value="Unassembled WGS sequence"/>
</dbReference>
<organism evidence="2 3">
    <name type="scientific">Hungatella hathewayi</name>
    <dbReference type="NCBI Taxonomy" id="154046"/>
    <lineage>
        <taxon>Bacteria</taxon>
        <taxon>Bacillati</taxon>
        <taxon>Bacillota</taxon>
        <taxon>Clostridia</taxon>
        <taxon>Lachnospirales</taxon>
        <taxon>Lachnospiraceae</taxon>
        <taxon>Hungatella</taxon>
    </lineage>
</organism>
<dbReference type="RefSeq" id="WP_055660627.1">
    <property type="nucleotide sequence ID" value="NZ_CABIXC010000030.1"/>
</dbReference>
<dbReference type="PANTHER" id="PTHR43792">
    <property type="entry name" value="GNAT FAMILY, PUTATIVE (AFU_ORTHOLOGUE AFUA_3G00765)-RELATED-RELATED"/>
    <property type="match status" value="1"/>
</dbReference>
<dbReference type="InterPro" id="IPR016181">
    <property type="entry name" value="Acyl_CoA_acyltransferase"/>
</dbReference>
<evidence type="ECO:0000313" key="2">
    <source>
        <dbReference type="EMBL" id="CUP41908.1"/>
    </source>
</evidence>
<dbReference type="PANTHER" id="PTHR43792:SF1">
    <property type="entry name" value="N-ACETYLTRANSFERASE DOMAIN-CONTAINING PROTEIN"/>
    <property type="match status" value="1"/>
</dbReference>
<feature type="domain" description="N-acetyltransferase" evidence="1">
    <location>
        <begin position="11"/>
        <end position="167"/>
    </location>
</feature>